<dbReference type="GO" id="GO:0016020">
    <property type="term" value="C:membrane"/>
    <property type="evidence" value="ECO:0007669"/>
    <property type="project" value="UniProtKB-SubCell"/>
</dbReference>
<keyword evidence="8" id="KW-1185">Reference proteome</keyword>
<protein>
    <recommendedName>
        <fullName evidence="9">LemA family protein</fullName>
    </recommendedName>
</protein>
<sequence>MPTGLGGWAPLNSYLVTVFSGVVVLVLVLVVLGYVLSVVRRLARYRGLAEQSARLVDIELERRYEQLQPFLTAAESADLSGDLLRQLAGARSWSKAVRDRGLGLQAQAAAENALSAAFHAVLDDAEARRSVVGNWAFQGPAGDLTVTEKRIAGAVRVYNDTAYQLSEAVGSFPSSLVAKARSVTAPEPFVETKESLDEHRAAEVAA</sequence>
<gene>
    <name evidence="7" type="ORF">A3Q41_00799</name>
</gene>
<dbReference type="SUPFAM" id="SSF140478">
    <property type="entry name" value="LemA-like"/>
    <property type="match status" value="1"/>
</dbReference>
<dbReference type="PATRIC" id="fig|1653479.3.peg.818"/>
<feature type="transmembrane region" description="Helical" evidence="6">
    <location>
        <begin position="14"/>
        <end position="36"/>
    </location>
</feature>
<keyword evidence="3 6" id="KW-0812">Transmembrane</keyword>
<evidence type="ECO:0000256" key="1">
    <source>
        <dbReference type="ARBA" id="ARBA00004167"/>
    </source>
</evidence>
<comment type="similarity">
    <text evidence="2">Belongs to the LemA family.</text>
</comment>
<dbReference type="Proteomes" id="UP000076038">
    <property type="component" value="Chromosome"/>
</dbReference>
<accession>A0A143QIB3</accession>
<dbReference type="AlphaFoldDB" id="A0A143QIB3"/>
<dbReference type="InterPro" id="IPR007156">
    <property type="entry name" value="MamQ_LemA"/>
</dbReference>
<dbReference type="EMBL" id="CP015220">
    <property type="protein sequence ID" value="AMY22117.1"/>
    <property type="molecule type" value="Genomic_DNA"/>
</dbReference>
<reference evidence="7 8" key="1">
    <citation type="journal article" date="2016" name="Genome Announc.">
        <title>Complete Genome and Plasmid Sequences for Rhodococcus fascians D188 and Draft Sequences for Rhodococcus Isolates PBTS 1 and PBTS 2.</title>
        <authorList>
            <person name="Stamler R.A."/>
            <person name="Vereecke D."/>
            <person name="Zhang Y."/>
            <person name="Schilkey F."/>
            <person name="Devitt N."/>
            <person name="Randall J.J."/>
        </authorList>
    </citation>
    <scope>NUCLEOTIDE SEQUENCE [LARGE SCALE GENOMIC DNA]</scope>
    <source>
        <strain evidence="7 8">PBTS2</strain>
    </source>
</reference>
<evidence type="ECO:0000256" key="6">
    <source>
        <dbReference type="SAM" id="Phobius"/>
    </source>
</evidence>
<dbReference type="Gene3D" id="1.20.1440.20">
    <property type="entry name" value="LemA-like domain"/>
    <property type="match status" value="1"/>
</dbReference>
<evidence type="ECO:0000313" key="8">
    <source>
        <dbReference type="Proteomes" id="UP000076038"/>
    </source>
</evidence>
<organism evidence="7 8">
    <name type="scientific">Rhodococcoides fascians</name>
    <name type="common">Rhodococcus fascians</name>
    <dbReference type="NCBI Taxonomy" id="1828"/>
    <lineage>
        <taxon>Bacteria</taxon>
        <taxon>Bacillati</taxon>
        <taxon>Actinomycetota</taxon>
        <taxon>Actinomycetes</taxon>
        <taxon>Mycobacteriales</taxon>
        <taxon>Nocardiaceae</taxon>
        <taxon>Rhodococcoides</taxon>
    </lineage>
</organism>
<dbReference type="KEGG" id="rhs:A3Q41_00799"/>
<keyword evidence="5 6" id="KW-0472">Membrane</keyword>
<evidence type="ECO:0000256" key="4">
    <source>
        <dbReference type="ARBA" id="ARBA00022989"/>
    </source>
</evidence>
<comment type="subcellular location">
    <subcellularLocation>
        <location evidence="1">Membrane</location>
        <topology evidence="1">Single-pass membrane protein</topology>
    </subcellularLocation>
</comment>
<keyword evidence="4 6" id="KW-1133">Transmembrane helix</keyword>
<evidence type="ECO:0000256" key="3">
    <source>
        <dbReference type="ARBA" id="ARBA00022692"/>
    </source>
</evidence>
<evidence type="ECO:0000313" key="7">
    <source>
        <dbReference type="EMBL" id="AMY22117.1"/>
    </source>
</evidence>
<dbReference type="Pfam" id="PF04011">
    <property type="entry name" value="LemA"/>
    <property type="match status" value="1"/>
</dbReference>
<evidence type="ECO:0000256" key="5">
    <source>
        <dbReference type="ARBA" id="ARBA00023136"/>
    </source>
</evidence>
<dbReference type="PANTHER" id="PTHR34478:SF2">
    <property type="entry name" value="MEMBRANE PROTEIN"/>
    <property type="match status" value="1"/>
</dbReference>
<dbReference type="InterPro" id="IPR023353">
    <property type="entry name" value="LemA-like_dom_sf"/>
</dbReference>
<reference evidence="8" key="2">
    <citation type="submission" date="2016-04" db="EMBL/GenBank/DDBJ databases">
        <title>Complete Genome and Plasmid Sequences for Rhodococcus fascians D188 and Draft Sequences for Rhodococcus spp. Isolates PBTS 1 and PBTS 2.</title>
        <authorList>
            <person name="Stamer R."/>
            <person name="Vereecke D."/>
            <person name="Zhang Y."/>
            <person name="Schilkey F."/>
            <person name="Devitt N."/>
            <person name="Randall J."/>
        </authorList>
    </citation>
    <scope>NUCLEOTIDE SEQUENCE [LARGE SCALE GENOMIC DNA]</scope>
    <source>
        <strain evidence="8">PBTS2</strain>
    </source>
</reference>
<evidence type="ECO:0000256" key="2">
    <source>
        <dbReference type="ARBA" id="ARBA00008854"/>
    </source>
</evidence>
<evidence type="ECO:0008006" key="9">
    <source>
        <dbReference type="Google" id="ProtNLM"/>
    </source>
</evidence>
<name>A0A143QIB3_RHOFA</name>
<dbReference type="PANTHER" id="PTHR34478">
    <property type="entry name" value="PROTEIN LEMA"/>
    <property type="match status" value="1"/>
</dbReference>
<proteinExistence type="inferred from homology"/>